<dbReference type="EMBL" id="MTKT01004293">
    <property type="protein sequence ID" value="OWM71840.1"/>
    <property type="molecule type" value="Genomic_DNA"/>
</dbReference>
<reference evidence="5 7" key="3">
    <citation type="submission" date="2017-11" db="EMBL/GenBank/DDBJ databases">
        <title>De-novo sequencing of pomegranate (Punica granatum L.) genome.</title>
        <authorList>
            <person name="Akparov Z."/>
            <person name="Amiraslanov A."/>
            <person name="Hajiyeva S."/>
            <person name="Abbasov M."/>
            <person name="Kaur K."/>
            <person name="Hamwieh A."/>
            <person name="Solovyev V."/>
            <person name="Salamov A."/>
            <person name="Braich B."/>
            <person name="Kosarev P."/>
            <person name="Mahmoud A."/>
            <person name="Hajiyev E."/>
            <person name="Babayeva S."/>
            <person name="Izzatullayeva V."/>
            <person name="Mammadov A."/>
            <person name="Mammadov A."/>
            <person name="Sharifova S."/>
            <person name="Ojaghi J."/>
            <person name="Eynullazada K."/>
            <person name="Bayramov B."/>
            <person name="Abdulazimova A."/>
            <person name="Shahmuradov I."/>
        </authorList>
    </citation>
    <scope>NUCLEOTIDE SEQUENCE [LARGE SCALE GENOMIC DNA]</scope>
    <source>
        <strain evidence="5">AG2017</strain>
        <strain evidence="7">cv. AG2017</strain>
        <tissue evidence="5">Leaf</tissue>
    </source>
</reference>
<dbReference type="EMBL" id="PGOL01001267">
    <property type="protein sequence ID" value="PKI59514.1"/>
    <property type="molecule type" value="Genomic_DNA"/>
</dbReference>
<dbReference type="STRING" id="22663.A0A218WHJ9"/>
<dbReference type="InterPro" id="IPR023213">
    <property type="entry name" value="CAT-like_dom_sf"/>
</dbReference>
<evidence type="ECO:0000256" key="1">
    <source>
        <dbReference type="ARBA" id="ARBA00009861"/>
    </source>
</evidence>
<evidence type="ECO:0000313" key="5">
    <source>
        <dbReference type="EMBL" id="PKI59514.1"/>
    </source>
</evidence>
<protein>
    <submittedName>
        <fullName evidence="4">Uncharacterized protein</fullName>
    </submittedName>
</protein>
<organism evidence="4 6">
    <name type="scientific">Punica granatum</name>
    <name type="common">Pomegranate</name>
    <dbReference type="NCBI Taxonomy" id="22663"/>
    <lineage>
        <taxon>Eukaryota</taxon>
        <taxon>Viridiplantae</taxon>
        <taxon>Streptophyta</taxon>
        <taxon>Embryophyta</taxon>
        <taxon>Tracheophyta</taxon>
        <taxon>Spermatophyta</taxon>
        <taxon>Magnoliopsida</taxon>
        <taxon>eudicotyledons</taxon>
        <taxon>Gunneridae</taxon>
        <taxon>Pentapetalae</taxon>
        <taxon>rosids</taxon>
        <taxon>malvids</taxon>
        <taxon>Myrtales</taxon>
        <taxon>Lythraceae</taxon>
        <taxon>Punica</taxon>
    </lineage>
</organism>
<dbReference type="AlphaFoldDB" id="A0A218WHJ9"/>
<evidence type="ECO:0000313" key="7">
    <source>
        <dbReference type="Proteomes" id="UP000233551"/>
    </source>
</evidence>
<dbReference type="PANTHER" id="PTHR31623:SF83">
    <property type="entry name" value="ACETYL-COA-BENZYLALCOHOL ACETYLTRANSFERASE-LIKE"/>
    <property type="match status" value="1"/>
</dbReference>
<keyword evidence="7" id="KW-1185">Reference proteome</keyword>
<reference evidence="4" key="2">
    <citation type="submission" date="2017-06" db="EMBL/GenBank/DDBJ databases">
        <title>The pomegranate genome and the genomics of punicalagin biosynthesis.</title>
        <authorList>
            <person name="Xu C."/>
        </authorList>
    </citation>
    <scope>NUCLEOTIDE SEQUENCE [LARGE SCALE GENOMIC DNA]</scope>
    <source>
        <tissue evidence="4">Fresh leaf</tissue>
    </source>
</reference>
<evidence type="ECO:0000313" key="4">
    <source>
        <dbReference type="EMBL" id="OWM71840.1"/>
    </source>
</evidence>
<keyword evidence="3" id="KW-0012">Acyltransferase</keyword>
<dbReference type="Proteomes" id="UP000233551">
    <property type="component" value="Unassembled WGS sequence"/>
</dbReference>
<dbReference type="Pfam" id="PF02458">
    <property type="entry name" value="Transferase"/>
    <property type="match status" value="1"/>
</dbReference>
<evidence type="ECO:0000256" key="2">
    <source>
        <dbReference type="ARBA" id="ARBA00022679"/>
    </source>
</evidence>
<dbReference type="GeneID" id="116213107"/>
<dbReference type="OrthoDB" id="671439at2759"/>
<gene>
    <name evidence="4" type="ORF">CDL15_Pgr017723</name>
    <name evidence="5" type="ORF">CRG98_020042</name>
</gene>
<proteinExistence type="inferred from homology"/>
<comment type="similarity">
    <text evidence="1">Belongs to the plant acyltransferase family.</text>
</comment>
<reference evidence="6" key="1">
    <citation type="journal article" date="2017" name="Plant J.">
        <title>The pomegranate (Punica granatum L.) genome and the genomics of punicalagin biosynthesis.</title>
        <authorList>
            <person name="Qin G."/>
            <person name="Xu C."/>
            <person name="Ming R."/>
            <person name="Tang H."/>
            <person name="Guyot R."/>
            <person name="Kramer E.M."/>
            <person name="Hu Y."/>
            <person name="Yi X."/>
            <person name="Qi Y."/>
            <person name="Xu X."/>
            <person name="Gao Z."/>
            <person name="Pan H."/>
            <person name="Jian J."/>
            <person name="Tian Y."/>
            <person name="Yue Z."/>
            <person name="Xu Y."/>
        </authorList>
    </citation>
    <scope>NUCLEOTIDE SEQUENCE [LARGE SCALE GENOMIC DNA]</scope>
    <source>
        <strain evidence="6">cv. Dabenzi</strain>
    </source>
</reference>
<evidence type="ECO:0000313" key="6">
    <source>
        <dbReference type="Proteomes" id="UP000197138"/>
    </source>
</evidence>
<comment type="caution">
    <text evidence="4">The sequence shown here is derived from an EMBL/GenBank/DDBJ whole genome shotgun (WGS) entry which is preliminary data.</text>
</comment>
<dbReference type="Gene3D" id="3.30.559.10">
    <property type="entry name" value="Chloramphenicol acetyltransferase-like domain"/>
    <property type="match status" value="2"/>
</dbReference>
<evidence type="ECO:0000256" key="3">
    <source>
        <dbReference type="ARBA" id="ARBA00023315"/>
    </source>
</evidence>
<dbReference type="Proteomes" id="UP000197138">
    <property type="component" value="Unassembled WGS sequence"/>
</dbReference>
<accession>A0A218WHJ9</accession>
<sequence>MEVHVEYKKLVKPSSPTPSHLRKLKLSFVDQYQPPHYPGIIFYYDGGQGDVGSVSTKIHRLEESLSETLTIFYPLAGRNGADGNDFVIDCNDQGVQFVVAKVNRELGQHLLDDIGSYTDMLLARPAFPTGAAGRSSLPLLAIQVNVFECGGLAIAVQFNHVLTDMSSICMFLSAWAITNREGILKAVHPSFDAPSLFPLKDYSFLPPIWSMENPKLRLKRFVFNGEALSRLRAKITARRNDNEKRPSRVELITALISSVLLRIDRAKRGQLRPLFLVHVVNFRTKTQLSIPENTWGNMFLDWCSPPTVLPENESVSELSHTLFDWFREGLMDIIDRLGKVKDPEELRLLVATTESGLLEQVDKGDANLAVMFTSWCNFPVYSIDFGWGPPTLASASKYGLELAILMDTKTGDGVEAWMTLEEDNMHQFERDPDILAYASQS</sequence>
<name>A0A218WHJ9_PUNGR</name>
<keyword evidence="2" id="KW-0808">Transferase</keyword>
<dbReference type="GO" id="GO:0016746">
    <property type="term" value="F:acyltransferase activity"/>
    <property type="evidence" value="ECO:0007669"/>
    <property type="project" value="UniProtKB-KW"/>
</dbReference>
<dbReference type="PANTHER" id="PTHR31623">
    <property type="entry name" value="F21J9.9"/>
    <property type="match status" value="1"/>
</dbReference>